<evidence type="ECO:0000256" key="4">
    <source>
        <dbReference type="ARBA" id="ARBA00022692"/>
    </source>
</evidence>
<evidence type="ECO:0000313" key="9">
    <source>
        <dbReference type="EMBL" id="QXL86261.1"/>
    </source>
</evidence>
<evidence type="ECO:0000259" key="8">
    <source>
        <dbReference type="PROSITE" id="PS50928"/>
    </source>
</evidence>
<proteinExistence type="inferred from homology"/>
<evidence type="ECO:0000256" key="5">
    <source>
        <dbReference type="ARBA" id="ARBA00022989"/>
    </source>
</evidence>
<evidence type="ECO:0000256" key="7">
    <source>
        <dbReference type="RuleBase" id="RU363032"/>
    </source>
</evidence>
<feature type="transmembrane region" description="Helical" evidence="7">
    <location>
        <begin position="153"/>
        <end position="177"/>
    </location>
</feature>
<dbReference type="EMBL" id="CP078073">
    <property type="protein sequence ID" value="QXL86261.1"/>
    <property type="molecule type" value="Genomic_DNA"/>
</dbReference>
<dbReference type="Gene3D" id="1.10.3720.10">
    <property type="entry name" value="MetI-like"/>
    <property type="match status" value="1"/>
</dbReference>
<dbReference type="Proteomes" id="UP000693972">
    <property type="component" value="Unassembled WGS sequence"/>
</dbReference>
<keyword evidence="10" id="KW-1185">Reference proteome</keyword>
<evidence type="ECO:0000256" key="1">
    <source>
        <dbReference type="ARBA" id="ARBA00004651"/>
    </source>
</evidence>
<dbReference type="EMBL" id="JAIMBW010000001">
    <property type="protein sequence ID" value="MBY4893548.1"/>
    <property type="molecule type" value="Genomic_DNA"/>
</dbReference>
<evidence type="ECO:0000256" key="6">
    <source>
        <dbReference type="ARBA" id="ARBA00023136"/>
    </source>
</evidence>
<organism evidence="9">
    <name type="scientific">Gymnodinialimonas phycosphaerae</name>
    <dbReference type="NCBI Taxonomy" id="2841589"/>
    <lineage>
        <taxon>Bacteria</taxon>
        <taxon>Pseudomonadati</taxon>
        <taxon>Pseudomonadota</taxon>
        <taxon>Alphaproteobacteria</taxon>
        <taxon>Rhodobacterales</taxon>
        <taxon>Paracoccaceae</taxon>
        <taxon>Gymnodinialimonas</taxon>
    </lineage>
</organism>
<dbReference type="InterPro" id="IPR000515">
    <property type="entry name" value="MetI-like"/>
</dbReference>
<sequence>MPHGTFAKFILPSLTAMFLFIALPIVSIIYQSFFIEHEQIMITVEACDPFRCVEEVRIDAEAMIALREEQPAGRFNGLATYTDSAHLAFSEIQRIWSSSPDAWAALDRIFELPFYRALVFTLAYTFIVTPASIGLGFLVALAVNRIPQFFRGAVVYFSLLPMIVPSLLGSLILFWMIDARGIIGSFLQALFNDPELSVKADPVLTWITLFAYGTWSSTPFVFIIFFAALQTVPRDTLEASMVDGASRLDRVRFVVIPHLAPVATFLLVVSIMDNFRVFEAIIGFSAQAHASSLSSLIFNDLRSGEIPLFGSAAATSIMTIFCIGLLMTPSIRRSWTAFQTKT</sequence>
<dbReference type="InterPro" id="IPR051393">
    <property type="entry name" value="ABC_transporter_permease"/>
</dbReference>
<feature type="domain" description="ABC transmembrane type-1" evidence="8">
    <location>
        <begin position="118"/>
        <end position="330"/>
    </location>
</feature>
<evidence type="ECO:0000313" key="10">
    <source>
        <dbReference type="Proteomes" id="UP000693972"/>
    </source>
</evidence>
<evidence type="ECO:0000256" key="2">
    <source>
        <dbReference type="ARBA" id="ARBA00022448"/>
    </source>
</evidence>
<accession>A0A975TRY2</accession>
<feature type="transmembrane region" description="Helical" evidence="7">
    <location>
        <begin position="306"/>
        <end position="326"/>
    </location>
</feature>
<dbReference type="PANTHER" id="PTHR30193">
    <property type="entry name" value="ABC TRANSPORTER PERMEASE PROTEIN"/>
    <property type="match status" value="1"/>
</dbReference>
<dbReference type="RefSeq" id="WP_257893222.1">
    <property type="nucleotide sequence ID" value="NZ_JAIMBW010000001.1"/>
</dbReference>
<dbReference type="CDD" id="cd06261">
    <property type="entry name" value="TM_PBP2"/>
    <property type="match status" value="1"/>
</dbReference>
<dbReference type="PANTHER" id="PTHR30193:SF37">
    <property type="entry name" value="INNER MEMBRANE ABC TRANSPORTER PERMEASE PROTEIN YCJO"/>
    <property type="match status" value="1"/>
</dbReference>
<dbReference type="AlphaFoldDB" id="A0A975TRY2"/>
<keyword evidence="2 7" id="KW-0813">Transport</keyword>
<dbReference type="InterPro" id="IPR035906">
    <property type="entry name" value="MetI-like_sf"/>
</dbReference>
<comment type="similarity">
    <text evidence="7">Belongs to the binding-protein-dependent transport system permease family.</text>
</comment>
<feature type="transmembrane region" description="Helical" evidence="7">
    <location>
        <begin position="117"/>
        <end position="141"/>
    </location>
</feature>
<dbReference type="PROSITE" id="PS50928">
    <property type="entry name" value="ABC_TM1"/>
    <property type="match status" value="1"/>
</dbReference>
<dbReference type="GO" id="GO:0005886">
    <property type="term" value="C:plasma membrane"/>
    <property type="evidence" value="ECO:0007669"/>
    <property type="project" value="UniProtKB-SubCell"/>
</dbReference>
<feature type="transmembrane region" description="Helical" evidence="7">
    <location>
        <begin position="9"/>
        <end position="30"/>
    </location>
</feature>
<gene>
    <name evidence="9" type="ORF">KUL25_12325</name>
</gene>
<name>A0A975TRY2_9RHOB</name>
<dbReference type="SUPFAM" id="SSF161098">
    <property type="entry name" value="MetI-like"/>
    <property type="match status" value="1"/>
</dbReference>
<keyword evidence="6 7" id="KW-0472">Membrane</keyword>
<dbReference type="GO" id="GO:0055085">
    <property type="term" value="P:transmembrane transport"/>
    <property type="evidence" value="ECO:0007669"/>
    <property type="project" value="InterPro"/>
</dbReference>
<keyword evidence="5 7" id="KW-1133">Transmembrane helix</keyword>
<feature type="transmembrane region" description="Helical" evidence="7">
    <location>
        <begin position="250"/>
        <end position="272"/>
    </location>
</feature>
<evidence type="ECO:0000256" key="3">
    <source>
        <dbReference type="ARBA" id="ARBA00022475"/>
    </source>
</evidence>
<dbReference type="Pfam" id="PF00528">
    <property type="entry name" value="BPD_transp_1"/>
    <property type="match status" value="1"/>
</dbReference>
<feature type="transmembrane region" description="Helical" evidence="7">
    <location>
        <begin position="203"/>
        <end position="229"/>
    </location>
</feature>
<keyword evidence="4 7" id="KW-0812">Transmembrane</keyword>
<reference evidence="9 10" key="1">
    <citation type="submission" date="2021-07" db="EMBL/GenBank/DDBJ databases">
        <title>Karlodiniumbacter phycospheric gen. nov., sp. nov., a phycosphere bacterium isolated from karlodinium veneficum.</title>
        <authorList>
            <person name="Peng Y."/>
            <person name="Jiang L."/>
            <person name="Lee J."/>
        </authorList>
    </citation>
    <scope>NUCLEOTIDE SEQUENCE</scope>
    <source>
        <strain evidence="9 10">N5</strain>
    </source>
</reference>
<protein>
    <submittedName>
        <fullName evidence="9">Sugar ABC transporter permease</fullName>
    </submittedName>
</protein>
<keyword evidence="3" id="KW-1003">Cell membrane</keyword>
<comment type="subcellular location">
    <subcellularLocation>
        <location evidence="1 7">Cell membrane</location>
        <topology evidence="1 7">Multi-pass membrane protein</topology>
    </subcellularLocation>
</comment>